<dbReference type="HOGENOM" id="CLU_198864_2_1_11"/>
<protein>
    <recommendedName>
        <fullName evidence="4">Amidotransferase</fullName>
    </recommendedName>
</protein>
<keyword evidence="1" id="KW-0812">Transmembrane</keyword>
<accession>C8XBY9</accession>
<feature type="transmembrane region" description="Helical" evidence="1">
    <location>
        <begin position="30"/>
        <end position="50"/>
    </location>
</feature>
<sequence>MTTVLPIVLIGLGGFLIGGVISLSRKSVPAAVIVGVFAAACIVGGIAWLVS</sequence>
<dbReference type="Proteomes" id="UP000002218">
    <property type="component" value="Chromosome"/>
</dbReference>
<keyword evidence="3" id="KW-1185">Reference proteome</keyword>
<evidence type="ECO:0000256" key="1">
    <source>
        <dbReference type="SAM" id="Phobius"/>
    </source>
</evidence>
<organism evidence="2 3">
    <name type="scientific">Nakamurella multipartita (strain ATCC 700099 / DSM 44233 / CIP 104796 / JCM 9543 / NBRC 105858 / Y-104)</name>
    <name type="common">Microsphaera multipartita</name>
    <dbReference type="NCBI Taxonomy" id="479431"/>
    <lineage>
        <taxon>Bacteria</taxon>
        <taxon>Bacillati</taxon>
        <taxon>Actinomycetota</taxon>
        <taxon>Actinomycetes</taxon>
        <taxon>Nakamurellales</taxon>
        <taxon>Nakamurellaceae</taxon>
        <taxon>Nakamurella</taxon>
    </lineage>
</organism>
<reference evidence="3" key="1">
    <citation type="submission" date="2009-09" db="EMBL/GenBank/DDBJ databases">
        <title>The complete genome of Nakamurella multipartita DSM 44233.</title>
        <authorList>
            <consortium name="US DOE Joint Genome Institute (JGI-PGF)"/>
            <person name="Lucas S."/>
            <person name="Copeland A."/>
            <person name="Lapidus A."/>
            <person name="Glavina del Rio T."/>
            <person name="Dalin E."/>
            <person name="Tice H."/>
            <person name="Bruce D."/>
            <person name="Goodwin L."/>
            <person name="Pitluck S."/>
            <person name="Kyrpides N."/>
            <person name="Mavromatis K."/>
            <person name="Ivanova N."/>
            <person name="Ovchinnikova G."/>
            <person name="Sims D."/>
            <person name="Meincke L."/>
            <person name="Brettin T."/>
            <person name="Detter J.C."/>
            <person name="Han C."/>
            <person name="Larimer F."/>
            <person name="Land M."/>
            <person name="Hauser L."/>
            <person name="Markowitz V."/>
            <person name="Cheng J.-F."/>
            <person name="Hugenholtz P."/>
            <person name="Woyke T."/>
            <person name="Wu D."/>
            <person name="Klenk H.-P."/>
            <person name="Eisen J.A."/>
        </authorList>
    </citation>
    <scope>NUCLEOTIDE SEQUENCE [LARGE SCALE GENOMIC DNA]</scope>
    <source>
        <strain evidence="3">ATCC 700099 / DSM 44233 / CIP 104796 / JCM 9543 / NBRC 105858 / Y-104</strain>
    </source>
</reference>
<feature type="transmembrane region" description="Helical" evidence="1">
    <location>
        <begin position="6"/>
        <end position="23"/>
    </location>
</feature>
<name>C8XBY9_NAKMY</name>
<reference evidence="2 3" key="2">
    <citation type="journal article" date="2010" name="Stand. Genomic Sci.">
        <title>Complete genome sequence of Nakamurella multipartita type strain (Y-104).</title>
        <authorList>
            <person name="Tice H."/>
            <person name="Mayilraj S."/>
            <person name="Sims D."/>
            <person name="Lapidus A."/>
            <person name="Nolan M."/>
            <person name="Lucas S."/>
            <person name="Glavina Del Rio T."/>
            <person name="Copeland A."/>
            <person name="Cheng J.F."/>
            <person name="Meincke L."/>
            <person name="Bruce D."/>
            <person name="Goodwin L."/>
            <person name="Pitluck S."/>
            <person name="Ivanova N."/>
            <person name="Mavromatis K."/>
            <person name="Ovchinnikova G."/>
            <person name="Pati A."/>
            <person name="Chen A."/>
            <person name="Palaniappan K."/>
            <person name="Land M."/>
            <person name="Hauser L."/>
            <person name="Chang Y.J."/>
            <person name="Jeffries C.D."/>
            <person name="Detter J.C."/>
            <person name="Brettin T."/>
            <person name="Rohde M."/>
            <person name="Goker M."/>
            <person name="Bristow J."/>
            <person name="Eisen J.A."/>
            <person name="Markowitz V."/>
            <person name="Hugenholtz P."/>
            <person name="Kyrpides N.C."/>
            <person name="Klenk H.P."/>
            <person name="Chen F."/>
        </authorList>
    </citation>
    <scope>NUCLEOTIDE SEQUENCE [LARGE SCALE GENOMIC DNA]</scope>
    <source>
        <strain evidence="3">ATCC 700099 / DSM 44233 / CIP 104796 / JCM 9543 / NBRC 105858 / Y-104</strain>
    </source>
</reference>
<evidence type="ECO:0000313" key="2">
    <source>
        <dbReference type="EMBL" id="ACV79493.1"/>
    </source>
</evidence>
<evidence type="ECO:0000313" key="3">
    <source>
        <dbReference type="Proteomes" id="UP000002218"/>
    </source>
</evidence>
<dbReference type="EMBL" id="CP001737">
    <property type="protein sequence ID" value="ACV79493.1"/>
    <property type="molecule type" value="Genomic_DNA"/>
</dbReference>
<keyword evidence="1" id="KW-1133">Transmembrane helix</keyword>
<keyword evidence="1" id="KW-0472">Membrane</keyword>
<dbReference type="AlphaFoldDB" id="C8XBY9"/>
<gene>
    <name evidence="2" type="ordered locus">Namu_3160</name>
</gene>
<proteinExistence type="predicted"/>
<dbReference type="InParanoid" id="C8XBY9"/>
<dbReference type="KEGG" id="nml:Namu_3160"/>
<evidence type="ECO:0008006" key="4">
    <source>
        <dbReference type="Google" id="ProtNLM"/>
    </source>
</evidence>